<dbReference type="GO" id="GO:0005524">
    <property type="term" value="F:ATP binding"/>
    <property type="evidence" value="ECO:0007669"/>
    <property type="project" value="UniProtKB-KW"/>
</dbReference>
<dbReference type="EMBL" id="CP012154">
    <property type="protein sequence ID" value="AKS42307.1"/>
    <property type="molecule type" value="Genomic_DNA"/>
</dbReference>
<reference evidence="5 6" key="1">
    <citation type="submission" date="2015-07" db="EMBL/GenBank/DDBJ databases">
        <authorList>
            <person name="Noorani M."/>
        </authorList>
    </citation>
    <scope>NUCLEOTIDE SEQUENCE [LARGE SCALE GENOMIC DNA]</scope>
    <source>
        <strain evidence="5 6">KCTC 42284</strain>
    </source>
</reference>
<evidence type="ECO:0000256" key="3">
    <source>
        <dbReference type="ARBA" id="ARBA00022840"/>
    </source>
</evidence>
<dbReference type="STRING" id="1579979.WM2015_1941"/>
<keyword evidence="3 5" id="KW-0067">ATP-binding</keyword>
<accession>A0A0K0XXF0</accession>
<organism evidence="5 6">
    <name type="scientific">Wenzhouxiangella marina</name>
    <dbReference type="NCBI Taxonomy" id="1579979"/>
    <lineage>
        <taxon>Bacteria</taxon>
        <taxon>Pseudomonadati</taxon>
        <taxon>Pseudomonadota</taxon>
        <taxon>Gammaproteobacteria</taxon>
        <taxon>Chromatiales</taxon>
        <taxon>Wenzhouxiangellaceae</taxon>
        <taxon>Wenzhouxiangella</taxon>
    </lineage>
</organism>
<feature type="region of interest" description="Disordered" evidence="4">
    <location>
        <begin position="249"/>
        <end position="277"/>
    </location>
</feature>
<evidence type="ECO:0000313" key="6">
    <source>
        <dbReference type="Proteomes" id="UP000066624"/>
    </source>
</evidence>
<dbReference type="AlphaFoldDB" id="A0A0K0XXF0"/>
<dbReference type="PANTHER" id="PTHR43023">
    <property type="entry name" value="PROTEIN TRIGALACTOSYLDIACYLGLYCEROL 3, CHLOROPLASTIC"/>
    <property type="match status" value="1"/>
</dbReference>
<dbReference type="GO" id="GO:0016887">
    <property type="term" value="F:ATP hydrolysis activity"/>
    <property type="evidence" value="ECO:0007669"/>
    <property type="project" value="InterPro"/>
</dbReference>
<gene>
    <name evidence="5" type="ORF">WM2015_1941</name>
</gene>
<evidence type="ECO:0000313" key="5">
    <source>
        <dbReference type="EMBL" id="AKS42307.1"/>
    </source>
</evidence>
<dbReference type="RefSeq" id="WP_049725879.1">
    <property type="nucleotide sequence ID" value="NZ_CP012154.1"/>
</dbReference>
<evidence type="ECO:0000256" key="1">
    <source>
        <dbReference type="ARBA" id="ARBA00022448"/>
    </source>
</evidence>
<dbReference type="Gene3D" id="3.40.50.300">
    <property type="entry name" value="P-loop containing nucleotide triphosphate hydrolases"/>
    <property type="match status" value="1"/>
</dbReference>
<dbReference type="SMART" id="SM00382">
    <property type="entry name" value="AAA"/>
    <property type="match status" value="1"/>
</dbReference>
<keyword evidence="2" id="KW-0547">Nucleotide-binding</keyword>
<evidence type="ECO:0000256" key="2">
    <source>
        <dbReference type="ARBA" id="ARBA00022741"/>
    </source>
</evidence>
<sequence length="277" mass="30080">MGNRVQPSSPPAIRLVDIRLSLGGRPILEDFNLEVPAGRVTAVMGPSGAGKTTVMRLITGQLKPEAGEVWIDDTRIDQLKPRALNRARRHIGVLLQNGALFTDLTCFDNVALPLREHTRLPESLIRRIVLLKLQTVGLRGAADLYPRELSGGMNRRVAMARAMAMDPDLMLYDEPFAGLDPISLGVSLRLIREVNQALGTTSVVITHDVGEVAKLADHCCIIADRKTIAAGSPAELADSQHPLVRQFLDGQPDGPVPFHHPAPPLAEQLLDPHGSQQ</sequence>
<dbReference type="CDD" id="cd03261">
    <property type="entry name" value="ABC_Org_Solvent_Resistant"/>
    <property type="match status" value="1"/>
</dbReference>
<name>A0A0K0XXF0_9GAMM</name>
<dbReference type="SUPFAM" id="SSF52540">
    <property type="entry name" value="P-loop containing nucleoside triphosphate hydrolases"/>
    <property type="match status" value="1"/>
</dbReference>
<dbReference type="InterPro" id="IPR027417">
    <property type="entry name" value="P-loop_NTPase"/>
</dbReference>
<dbReference type="OrthoDB" id="9802264at2"/>
<dbReference type="PROSITE" id="PS50893">
    <property type="entry name" value="ABC_TRANSPORTER_2"/>
    <property type="match status" value="1"/>
</dbReference>
<dbReference type="PANTHER" id="PTHR43023:SF6">
    <property type="entry name" value="INTERMEMBRANE PHOSPHOLIPID TRANSPORT SYSTEM ATP-BINDING PROTEIN MLAF"/>
    <property type="match status" value="1"/>
</dbReference>
<dbReference type="Proteomes" id="UP000066624">
    <property type="component" value="Chromosome"/>
</dbReference>
<evidence type="ECO:0000256" key="4">
    <source>
        <dbReference type="SAM" id="MobiDB-lite"/>
    </source>
</evidence>
<proteinExistence type="predicted"/>
<protein>
    <submittedName>
        <fullName evidence="5">ABC transporter, ATP-binding protein</fullName>
    </submittedName>
</protein>
<dbReference type="InterPro" id="IPR003439">
    <property type="entry name" value="ABC_transporter-like_ATP-bd"/>
</dbReference>
<dbReference type="KEGG" id="wma:WM2015_1941"/>
<keyword evidence="6" id="KW-1185">Reference proteome</keyword>
<dbReference type="PATRIC" id="fig|1579979.3.peg.1985"/>
<dbReference type="Pfam" id="PF00005">
    <property type="entry name" value="ABC_tran"/>
    <property type="match status" value="1"/>
</dbReference>
<dbReference type="InterPro" id="IPR003593">
    <property type="entry name" value="AAA+_ATPase"/>
</dbReference>
<keyword evidence="1" id="KW-0813">Transport</keyword>
<feature type="compositionally biased region" description="Pro residues" evidence="4">
    <location>
        <begin position="254"/>
        <end position="264"/>
    </location>
</feature>